<feature type="domain" description="Dinitrogenase iron-molybdenum cofactor biosynthesis" evidence="1">
    <location>
        <begin position="15"/>
        <end position="102"/>
    </location>
</feature>
<dbReference type="InterPro" id="IPR036105">
    <property type="entry name" value="DiNase_FeMo-co_biosyn_sf"/>
</dbReference>
<dbReference type="Pfam" id="PF02579">
    <property type="entry name" value="Nitro_FeMo-Co"/>
    <property type="match status" value="1"/>
</dbReference>
<evidence type="ECO:0000313" key="2">
    <source>
        <dbReference type="EMBL" id="UJG41421.1"/>
    </source>
</evidence>
<dbReference type="Proteomes" id="UP001201020">
    <property type="component" value="Chromosome"/>
</dbReference>
<sequence>MKIGIPIDERSEDASMASRFGRALYYLIYDSDSKEYEYHENPSAMARGGAGVKASEFLVSQGVKAVIAPRVGPNAEQVLRASNITIYEGQVEPWKNLIEKLEKNELKKV</sequence>
<dbReference type="PANTHER" id="PTHR42983">
    <property type="entry name" value="DINITROGENASE IRON-MOLYBDENUM COFACTOR PROTEIN-RELATED"/>
    <property type="match status" value="1"/>
</dbReference>
<dbReference type="SUPFAM" id="SSF53146">
    <property type="entry name" value="Nitrogenase accessory factor-like"/>
    <property type="match status" value="1"/>
</dbReference>
<dbReference type="CDD" id="cd00851">
    <property type="entry name" value="MTH1175"/>
    <property type="match status" value="1"/>
</dbReference>
<dbReference type="InterPro" id="IPR033913">
    <property type="entry name" value="MTH1175_dom"/>
</dbReference>
<proteinExistence type="predicted"/>
<organism evidence="2">
    <name type="scientific">Candidatus Heimdallarchaeum aukensis</name>
    <dbReference type="NCBI Taxonomy" id="2876573"/>
    <lineage>
        <taxon>Archaea</taxon>
        <taxon>Promethearchaeati</taxon>
        <taxon>Candidatus Heimdallarchaeota</taxon>
        <taxon>Candidatus Heimdallarchaeia (ex Rinke et al. 2021) (nom. nud.)</taxon>
        <taxon>Candidatus Heimdallarchaeales</taxon>
        <taxon>Candidatus Heimdallarchaeaceae</taxon>
        <taxon>Candidatus Heimdallarchaeum</taxon>
    </lineage>
</organism>
<evidence type="ECO:0000259" key="1">
    <source>
        <dbReference type="Pfam" id="PF02579"/>
    </source>
</evidence>
<protein>
    <submittedName>
        <fullName evidence="2">NifB/NifX family molybdenum-iron cluster-binding protein</fullName>
    </submittedName>
</protein>
<dbReference type="Gene3D" id="3.30.420.130">
    <property type="entry name" value="Dinitrogenase iron-molybdenum cofactor biosynthesis domain"/>
    <property type="match status" value="1"/>
</dbReference>
<dbReference type="AlphaFoldDB" id="A0A9Y1BM85"/>
<dbReference type="PANTHER" id="PTHR42983:SF1">
    <property type="entry name" value="IRON-MOLYBDENUM PROTEIN"/>
    <property type="match status" value="1"/>
</dbReference>
<dbReference type="InterPro" id="IPR003731">
    <property type="entry name" value="Di-Nase_FeMo-co_biosynth"/>
</dbReference>
<dbReference type="EMBL" id="CP084166">
    <property type="protein sequence ID" value="UJG41421.1"/>
    <property type="molecule type" value="Genomic_DNA"/>
</dbReference>
<name>A0A9Y1BM85_9ARCH</name>
<gene>
    <name evidence="2" type="ORF">K9W45_02905</name>
</gene>
<accession>A0A9Y1BM85</accession>
<reference evidence="2" key="1">
    <citation type="journal article" date="2022" name="Nat. Microbiol.">
        <title>Unique mobile elements and scalable gene flow at the prokaryote-eukaryote boundary revealed by circularized Asgard archaea genomes.</title>
        <authorList>
            <person name="Wu F."/>
            <person name="Speth D.R."/>
            <person name="Philosof A."/>
            <person name="Cremiere A."/>
            <person name="Narayanan A."/>
            <person name="Barco R.A."/>
            <person name="Connon S.A."/>
            <person name="Amend J.P."/>
            <person name="Antoshechkin I.A."/>
            <person name="Orphan V.J."/>
        </authorList>
    </citation>
    <scope>NUCLEOTIDE SEQUENCE</scope>
    <source>
        <strain evidence="2">PM71</strain>
    </source>
</reference>